<evidence type="ECO:0000256" key="1">
    <source>
        <dbReference type="ARBA" id="ARBA00010396"/>
    </source>
</evidence>
<evidence type="ECO:0000256" key="5">
    <source>
        <dbReference type="ARBA" id="ARBA00022691"/>
    </source>
</evidence>
<evidence type="ECO:0000256" key="3">
    <source>
        <dbReference type="ARBA" id="ARBA00022603"/>
    </source>
</evidence>
<accession>A0A4R2PBU0</accession>
<dbReference type="Proteomes" id="UP000295399">
    <property type="component" value="Unassembled WGS sequence"/>
</dbReference>
<dbReference type="Gene3D" id="1.10.150.170">
    <property type="entry name" value="Putative methyltransferase TM0872, insert domain"/>
    <property type="match status" value="1"/>
</dbReference>
<proteinExistence type="inferred from homology"/>
<dbReference type="Pfam" id="PF01795">
    <property type="entry name" value="Methyltransf_5"/>
    <property type="match status" value="1"/>
</dbReference>
<dbReference type="HAMAP" id="MF_01007">
    <property type="entry name" value="16SrRNA_methyltr_H"/>
    <property type="match status" value="1"/>
</dbReference>
<dbReference type="GO" id="GO:0005737">
    <property type="term" value="C:cytoplasm"/>
    <property type="evidence" value="ECO:0007669"/>
    <property type="project" value="UniProtKB-SubCell"/>
</dbReference>
<keyword evidence="4 6" id="KW-0808">Transferase</keyword>
<dbReference type="GO" id="GO:0071424">
    <property type="term" value="F:rRNA (cytosine-N4-)-methyltransferase activity"/>
    <property type="evidence" value="ECO:0007669"/>
    <property type="project" value="UniProtKB-UniRule"/>
</dbReference>
<keyword evidence="9" id="KW-1185">Reference proteome</keyword>
<comment type="catalytic activity">
    <reaction evidence="6">
        <text>cytidine(1402) in 16S rRNA + S-adenosyl-L-methionine = N(4)-methylcytidine(1402) in 16S rRNA + S-adenosyl-L-homocysteine + H(+)</text>
        <dbReference type="Rhea" id="RHEA:42928"/>
        <dbReference type="Rhea" id="RHEA-COMP:10286"/>
        <dbReference type="Rhea" id="RHEA-COMP:10287"/>
        <dbReference type="ChEBI" id="CHEBI:15378"/>
        <dbReference type="ChEBI" id="CHEBI:57856"/>
        <dbReference type="ChEBI" id="CHEBI:59789"/>
        <dbReference type="ChEBI" id="CHEBI:74506"/>
        <dbReference type="ChEBI" id="CHEBI:82748"/>
        <dbReference type="EC" id="2.1.1.199"/>
    </reaction>
</comment>
<feature type="binding site" evidence="6">
    <location>
        <position position="116"/>
    </location>
    <ligand>
        <name>S-adenosyl-L-methionine</name>
        <dbReference type="ChEBI" id="CHEBI:59789"/>
    </ligand>
</feature>
<name>A0A4R2PBU0_RHOSA</name>
<dbReference type="PIRSF" id="PIRSF004486">
    <property type="entry name" value="MraW"/>
    <property type="match status" value="1"/>
</dbReference>
<dbReference type="PANTHER" id="PTHR11265">
    <property type="entry name" value="S-ADENOSYL-METHYLTRANSFERASE MRAW"/>
    <property type="match status" value="1"/>
</dbReference>
<feature type="region of interest" description="Disordered" evidence="7">
    <location>
        <begin position="1"/>
        <end position="21"/>
    </location>
</feature>
<dbReference type="PANTHER" id="PTHR11265:SF0">
    <property type="entry name" value="12S RRNA N4-METHYLCYTIDINE METHYLTRANSFERASE"/>
    <property type="match status" value="1"/>
</dbReference>
<comment type="similarity">
    <text evidence="1 6">Belongs to the methyltransferase superfamily. RsmH family.</text>
</comment>
<dbReference type="GO" id="GO:0070475">
    <property type="term" value="P:rRNA base methylation"/>
    <property type="evidence" value="ECO:0007669"/>
    <property type="project" value="UniProtKB-UniRule"/>
</dbReference>
<keyword evidence="5 6" id="KW-0949">S-adenosyl-L-methionine</keyword>
<evidence type="ECO:0000313" key="9">
    <source>
        <dbReference type="Proteomes" id="UP000295399"/>
    </source>
</evidence>
<dbReference type="SUPFAM" id="SSF81799">
    <property type="entry name" value="Putative methyltransferase TM0872, insert domain"/>
    <property type="match status" value="1"/>
</dbReference>
<evidence type="ECO:0000256" key="2">
    <source>
        <dbReference type="ARBA" id="ARBA00022552"/>
    </source>
</evidence>
<dbReference type="InterPro" id="IPR029063">
    <property type="entry name" value="SAM-dependent_MTases_sf"/>
</dbReference>
<dbReference type="SUPFAM" id="SSF53335">
    <property type="entry name" value="S-adenosyl-L-methionine-dependent methyltransferases"/>
    <property type="match status" value="1"/>
</dbReference>
<sequence length="342" mass="36318">MVERQTPPSPNAGPDAPTGGPHVPVMLDSVLKALSPQDGQVIVDATFGAGGYTRAVLDAARTHVLAFDRDPTAIAAGAALVDAYAGRLTLIERRFGAMAEALAARGVADVDAIVLDIGVSSMQLDRAERGFSFSHDGPLDMRMDAGGAEAGESAADVVNDYDAEDLARIIYRYGEEPRSRRIARAIVEARASAPITRTGRLAEIVAQAVGPTPKRKIHPATTTFQALRIHVNRELDELDAALDAAERLLKPGGRLVVVSFHSLEDRRVKRFLAARTGERPAVSRHQPLPEGPAPVATFRLPSKGAVKPTAAEIAANPRARSARLRVGIRTEAAPRPTGEAPQ</sequence>
<protein>
    <recommendedName>
        <fullName evidence="6">Ribosomal RNA small subunit methyltransferase H</fullName>
        <ecNumber evidence="6">2.1.1.199</ecNumber>
    </recommendedName>
    <alternativeName>
        <fullName evidence="6">16S rRNA m(4)C1402 methyltransferase</fullName>
    </alternativeName>
    <alternativeName>
        <fullName evidence="6">rRNA (cytosine-N(4)-)-methyltransferase RsmH</fullName>
    </alternativeName>
</protein>
<comment type="caution">
    <text evidence="8">The sequence shown here is derived from an EMBL/GenBank/DDBJ whole genome shotgun (WGS) entry which is preliminary data.</text>
</comment>
<keyword evidence="3 6" id="KW-0489">Methyltransferase</keyword>
<evidence type="ECO:0000256" key="6">
    <source>
        <dbReference type="HAMAP-Rule" id="MF_01007"/>
    </source>
</evidence>
<dbReference type="InParanoid" id="A0A4R2PBU0"/>
<dbReference type="EC" id="2.1.1.199" evidence="6"/>
<dbReference type="Gene3D" id="3.40.50.150">
    <property type="entry name" value="Vaccinia Virus protein VP39"/>
    <property type="match status" value="1"/>
</dbReference>
<dbReference type="AlphaFoldDB" id="A0A4R2PBU0"/>
<reference evidence="8 9" key="1">
    <citation type="submission" date="2019-03" db="EMBL/GenBank/DDBJ databases">
        <title>Genomic Encyclopedia of Type Strains, Phase IV (KMG-IV): sequencing the most valuable type-strain genomes for metagenomic binning, comparative biology and taxonomic classification.</title>
        <authorList>
            <person name="Goeker M."/>
        </authorList>
    </citation>
    <scope>NUCLEOTIDE SEQUENCE [LARGE SCALE GENOMIC DNA]</scope>
    <source>
        <strain evidence="8 9">DSM 2132</strain>
    </source>
</reference>
<evidence type="ECO:0000313" key="8">
    <source>
        <dbReference type="EMBL" id="TCP32603.1"/>
    </source>
</evidence>
<dbReference type="FunCoup" id="A0A4R2PBU0">
    <property type="interactions" value="567"/>
</dbReference>
<dbReference type="NCBIfam" id="TIGR00006">
    <property type="entry name" value="16S rRNA (cytosine(1402)-N(4))-methyltransferase RsmH"/>
    <property type="match status" value="1"/>
</dbReference>
<dbReference type="InterPro" id="IPR002903">
    <property type="entry name" value="RsmH"/>
</dbReference>
<organism evidence="8 9">
    <name type="scientific">Rhodothalassium salexigens DSM 2132</name>
    <dbReference type="NCBI Taxonomy" id="1188247"/>
    <lineage>
        <taxon>Bacteria</taxon>
        <taxon>Pseudomonadati</taxon>
        <taxon>Pseudomonadota</taxon>
        <taxon>Alphaproteobacteria</taxon>
        <taxon>Rhodothalassiales</taxon>
        <taxon>Rhodothalassiaceae</taxon>
        <taxon>Rhodothalassium</taxon>
    </lineage>
</organism>
<dbReference type="EMBL" id="SLXO01000009">
    <property type="protein sequence ID" value="TCP32603.1"/>
    <property type="molecule type" value="Genomic_DNA"/>
</dbReference>
<feature type="binding site" evidence="6">
    <location>
        <begin position="50"/>
        <end position="52"/>
    </location>
    <ligand>
        <name>S-adenosyl-L-methionine</name>
        <dbReference type="ChEBI" id="CHEBI:59789"/>
    </ligand>
</feature>
<keyword evidence="2 6" id="KW-0698">rRNA processing</keyword>
<dbReference type="RefSeq" id="WP_132709086.1">
    <property type="nucleotide sequence ID" value="NZ_JACIGF010000009.1"/>
</dbReference>
<evidence type="ECO:0000256" key="4">
    <source>
        <dbReference type="ARBA" id="ARBA00022679"/>
    </source>
</evidence>
<dbReference type="OrthoDB" id="9806637at2"/>
<comment type="function">
    <text evidence="6">Specifically methylates the N4 position of cytidine in position 1402 (C1402) of 16S rRNA.</text>
</comment>
<feature type="binding site" evidence="6">
    <location>
        <position position="95"/>
    </location>
    <ligand>
        <name>S-adenosyl-L-methionine</name>
        <dbReference type="ChEBI" id="CHEBI:59789"/>
    </ligand>
</feature>
<gene>
    <name evidence="6" type="primary">rsmH</name>
    <name evidence="8" type="ORF">EV659_10996</name>
</gene>
<evidence type="ECO:0000256" key="7">
    <source>
        <dbReference type="SAM" id="MobiDB-lite"/>
    </source>
</evidence>
<comment type="subcellular location">
    <subcellularLocation>
        <location evidence="6">Cytoplasm</location>
    </subcellularLocation>
</comment>
<keyword evidence="6" id="KW-0963">Cytoplasm</keyword>
<feature type="binding site" evidence="6">
    <location>
        <position position="68"/>
    </location>
    <ligand>
        <name>S-adenosyl-L-methionine</name>
        <dbReference type="ChEBI" id="CHEBI:59789"/>
    </ligand>
</feature>
<feature type="binding site" evidence="6">
    <location>
        <position position="123"/>
    </location>
    <ligand>
        <name>S-adenosyl-L-methionine</name>
        <dbReference type="ChEBI" id="CHEBI:59789"/>
    </ligand>
</feature>
<dbReference type="InterPro" id="IPR023397">
    <property type="entry name" value="SAM-dep_MeTrfase_MraW_recog"/>
</dbReference>
<dbReference type="FunFam" id="1.10.150.170:FF:000003">
    <property type="entry name" value="Ribosomal RNA small subunit methyltransferase H"/>
    <property type="match status" value="1"/>
</dbReference>